<proteinExistence type="predicted"/>
<organism evidence="2 3">
    <name type="scientific">Methylocapsa palsarum</name>
    <dbReference type="NCBI Taxonomy" id="1612308"/>
    <lineage>
        <taxon>Bacteria</taxon>
        <taxon>Pseudomonadati</taxon>
        <taxon>Pseudomonadota</taxon>
        <taxon>Alphaproteobacteria</taxon>
        <taxon>Hyphomicrobiales</taxon>
        <taxon>Beijerinckiaceae</taxon>
        <taxon>Methylocapsa</taxon>
    </lineage>
</organism>
<feature type="domain" description="Phasin" evidence="1">
    <location>
        <begin position="19"/>
        <end position="109"/>
    </location>
</feature>
<accession>A0A1I3Z8Y0</accession>
<evidence type="ECO:0000313" key="2">
    <source>
        <dbReference type="EMBL" id="SFK40161.1"/>
    </source>
</evidence>
<gene>
    <name evidence="2" type="ORF">SAMN05444581_107140</name>
</gene>
<sequence>MANNRDDFKISDREELERATASASSFVQSASSFVQNIHTIALETASYAKTAFEDGAAYFEKLGQAKSFESALQLQADYARASCEAFVTQAARVAELYARLGEEARKPFETILAKAGSGKT</sequence>
<dbReference type="OrthoDB" id="7678100at2"/>
<dbReference type="Proteomes" id="UP000198755">
    <property type="component" value="Unassembled WGS sequence"/>
</dbReference>
<dbReference type="Pfam" id="PF09361">
    <property type="entry name" value="Phasin_2"/>
    <property type="match status" value="1"/>
</dbReference>
<evidence type="ECO:0000259" key="1">
    <source>
        <dbReference type="Pfam" id="PF09361"/>
    </source>
</evidence>
<dbReference type="EMBL" id="FOSN01000007">
    <property type="protein sequence ID" value="SFK40161.1"/>
    <property type="molecule type" value="Genomic_DNA"/>
</dbReference>
<keyword evidence="3" id="KW-1185">Reference proteome</keyword>
<evidence type="ECO:0000313" key="3">
    <source>
        <dbReference type="Proteomes" id="UP000198755"/>
    </source>
</evidence>
<protein>
    <submittedName>
        <fullName evidence="2">Phasin protein</fullName>
    </submittedName>
</protein>
<reference evidence="2 3" key="1">
    <citation type="submission" date="2016-10" db="EMBL/GenBank/DDBJ databases">
        <authorList>
            <person name="de Groot N.N."/>
        </authorList>
    </citation>
    <scope>NUCLEOTIDE SEQUENCE [LARGE SCALE GENOMIC DNA]</scope>
    <source>
        <strain evidence="2 3">NE2</strain>
    </source>
</reference>
<dbReference type="InterPro" id="IPR018968">
    <property type="entry name" value="Phasin"/>
</dbReference>
<dbReference type="STRING" id="1612308.SAMN05444581_107140"/>
<dbReference type="AlphaFoldDB" id="A0A1I3Z8Y0"/>
<name>A0A1I3Z8Y0_9HYPH</name>
<dbReference type="RefSeq" id="WP_091681639.1">
    <property type="nucleotide sequence ID" value="NZ_FOSN01000007.1"/>
</dbReference>